<protein>
    <recommendedName>
        <fullName evidence="1">ABM domain-containing protein</fullName>
    </recommendedName>
</protein>
<dbReference type="InterPro" id="IPR007138">
    <property type="entry name" value="ABM_dom"/>
</dbReference>
<evidence type="ECO:0000313" key="3">
    <source>
        <dbReference type="Proteomes" id="UP001499933"/>
    </source>
</evidence>
<keyword evidence="3" id="KW-1185">Reference proteome</keyword>
<organism evidence="2 3">
    <name type="scientific">Microbacterium deminutum</name>
    <dbReference type="NCBI Taxonomy" id="344164"/>
    <lineage>
        <taxon>Bacteria</taxon>
        <taxon>Bacillati</taxon>
        <taxon>Actinomycetota</taxon>
        <taxon>Actinomycetes</taxon>
        <taxon>Micrococcales</taxon>
        <taxon>Microbacteriaceae</taxon>
        <taxon>Microbacterium</taxon>
    </lineage>
</organism>
<dbReference type="Gene3D" id="3.30.70.100">
    <property type="match status" value="1"/>
</dbReference>
<evidence type="ECO:0000259" key="1">
    <source>
        <dbReference type="PROSITE" id="PS51725"/>
    </source>
</evidence>
<dbReference type="EMBL" id="BAAAOG010000001">
    <property type="protein sequence ID" value="GAA1949497.1"/>
    <property type="molecule type" value="Genomic_DNA"/>
</dbReference>
<proteinExistence type="predicted"/>
<reference evidence="2 3" key="1">
    <citation type="journal article" date="2019" name="Int. J. Syst. Evol. Microbiol.">
        <title>The Global Catalogue of Microorganisms (GCM) 10K type strain sequencing project: providing services to taxonomists for standard genome sequencing and annotation.</title>
        <authorList>
            <consortium name="The Broad Institute Genomics Platform"/>
            <consortium name="The Broad Institute Genome Sequencing Center for Infectious Disease"/>
            <person name="Wu L."/>
            <person name="Ma J."/>
        </authorList>
    </citation>
    <scope>NUCLEOTIDE SEQUENCE [LARGE SCALE GENOMIC DNA]</scope>
    <source>
        <strain evidence="2 3">JCM 14901</strain>
    </source>
</reference>
<dbReference type="InterPro" id="IPR011008">
    <property type="entry name" value="Dimeric_a/b-barrel"/>
</dbReference>
<sequence length="126" mass="13189">MAKSACTRVMPLLCPGVGAQCQTPGMTFANIGTLGVKPGRRDELVALLTRPGRQLADAGCLLYEVGVSDLEPDTVFVAELWTTAEAHLASLSLEAVQAAIAEARPLLSGIMGGMRFHVVGSPLRAE</sequence>
<dbReference type="PROSITE" id="PS51725">
    <property type="entry name" value="ABM"/>
    <property type="match status" value="1"/>
</dbReference>
<feature type="domain" description="ABM" evidence="1">
    <location>
        <begin position="28"/>
        <end position="119"/>
    </location>
</feature>
<evidence type="ECO:0000313" key="2">
    <source>
        <dbReference type="EMBL" id="GAA1949497.1"/>
    </source>
</evidence>
<dbReference type="Pfam" id="PF03992">
    <property type="entry name" value="ABM"/>
    <property type="match status" value="1"/>
</dbReference>
<dbReference type="SUPFAM" id="SSF54909">
    <property type="entry name" value="Dimeric alpha+beta barrel"/>
    <property type="match status" value="1"/>
</dbReference>
<name>A0ABN2QCX3_9MICO</name>
<accession>A0ABN2QCX3</accession>
<dbReference type="Proteomes" id="UP001499933">
    <property type="component" value="Unassembled WGS sequence"/>
</dbReference>
<comment type="caution">
    <text evidence="2">The sequence shown here is derived from an EMBL/GenBank/DDBJ whole genome shotgun (WGS) entry which is preliminary data.</text>
</comment>
<gene>
    <name evidence="2" type="ORF">GCM10009776_09380</name>
</gene>